<feature type="transmembrane region" description="Helical" evidence="1">
    <location>
        <begin position="109"/>
        <end position="128"/>
    </location>
</feature>
<name>G8QVQ5_SPHPG</name>
<proteinExistence type="predicted"/>
<keyword evidence="1" id="KW-0812">Transmembrane</keyword>
<dbReference type="HOGENOM" id="CLU_112756_0_0_12"/>
<evidence type="ECO:0000313" key="3">
    <source>
        <dbReference type="Proteomes" id="UP000005632"/>
    </source>
</evidence>
<evidence type="ECO:0000313" key="2">
    <source>
        <dbReference type="EMBL" id="AEV29347.1"/>
    </source>
</evidence>
<keyword evidence="1" id="KW-1133">Transmembrane helix</keyword>
<gene>
    <name evidence="2" type="ordered locus">SpiGrapes_1537</name>
</gene>
<organism evidence="2 3">
    <name type="scientific">Sphaerochaeta pleomorpha (strain ATCC BAA-1885 / DSM 22778 / Grapes)</name>
    <dbReference type="NCBI Taxonomy" id="158190"/>
    <lineage>
        <taxon>Bacteria</taxon>
        <taxon>Pseudomonadati</taxon>
        <taxon>Spirochaetota</taxon>
        <taxon>Spirochaetia</taxon>
        <taxon>Spirochaetales</taxon>
        <taxon>Sphaerochaetaceae</taxon>
        <taxon>Sphaerochaeta</taxon>
    </lineage>
</organism>
<accession>G8QVQ5</accession>
<evidence type="ECO:0000256" key="1">
    <source>
        <dbReference type="SAM" id="Phobius"/>
    </source>
</evidence>
<feature type="transmembrane region" description="Helical" evidence="1">
    <location>
        <begin position="140"/>
        <end position="163"/>
    </location>
</feature>
<dbReference type="STRING" id="158190.SpiGrapes_1537"/>
<dbReference type="EMBL" id="CP003155">
    <property type="protein sequence ID" value="AEV29347.1"/>
    <property type="molecule type" value="Genomic_DNA"/>
</dbReference>
<dbReference type="RefSeq" id="WP_014270195.1">
    <property type="nucleotide sequence ID" value="NC_016633.1"/>
</dbReference>
<dbReference type="AlphaFoldDB" id="G8QVQ5"/>
<reference evidence="2 3" key="1">
    <citation type="submission" date="2011-11" db="EMBL/GenBank/DDBJ databases">
        <title>Complete sequence of Spirochaeta sp. grapes.</title>
        <authorList>
            <consortium name="US DOE Joint Genome Institute"/>
            <person name="Lucas S."/>
            <person name="Han J."/>
            <person name="Lapidus A."/>
            <person name="Cheng J.-F."/>
            <person name="Goodwin L."/>
            <person name="Pitluck S."/>
            <person name="Peters L."/>
            <person name="Ovchinnikova G."/>
            <person name="Munk A.C."/>
            <person name="Detter J.C."/>
            <person name="Han C."/>
            <person name="Tapia R."/>
            <person name="Land M."/>
            <person name="Hauser L."/>
            <person name="Kyrpides N."/>
            <person name="Ivanova N."/>
            <person name="Pagani I."/>
            <person name="Ritalahtilisa K."/>
            <person name="Loeffler F."/>
            <person name="Woyke T."/>
        </authorList>
    </citation>
    <scope>NUCLEOTIDE SEQUENCE [LARGE SCALE GENOMIC DNA]</scope>
    <source>
        <strain evidence="3">ATCC BAA-1885 / DSM 22778 / Grapes</strain>
    </source>
</reference>
<protein>
    <submittedName>
        <fullName evidence="2">Uncharacterized protein</fullName>
    </submittedName>
</protein>
<dbReference type="Proteomes" id="UP000005632">
    <property type="component" value="Chromosome"/>
</dbReference>
<dbReference type="KEGG" id="sgp:SpiGrapes_1537"/>
<sequence>MKKKLGYESLYRVNPLTNHVIIDIALDYYLEFFHEWDNAAFKKRDMHPDLAKFLDICSSDIPLRRSLDIMFCIKDGSIDTEKETLIIESFKNYFKSQERAEAKKLKRTLLFGSSLFLIAILLLLVYVIDKAQRQSGVLPALFLEGLLIGGWVFMWEALHMFFFESLEPFLRRKEIRRFLQASLLFRMSNV</sequence>
<dbReference type="OrthoDB" id="573194at2"/>
<keyword evidence="1" id="KW-0472">Membrane</keyword>
<keyword evidence="3" id="KW-1185">Reference proteome</keyword>